<keyword evidence="4 9" id="KW-0418">Kinase</keyword>
<accession>A0A5B8MUQ6</accession>
<proteinExistence type="inferred from homology"/>
<keyword evidence="10" id="KW-1185">Reference proteome</keyword>
<dbReference type="PROSITE" id="PS50011">
    <property type="entry name" value="PROTEIN_KINASE_DOM"/>
    <property type="match status" value="1"/>
</dbReference>
<comment type="similarity">
    <text evidence="1">Belongs to the protein kinase superfamily. TKL Ser/Thr protein kinase family.</text>
</comment>
<gene>
    <name evidence="9" type="ORF">A3770_10p57400</name>
</gene>
<dbReference type="SUPFAM" id="SSF56112">
    <property type="entry name" value="Protein kinase-like (PK-like)"/>
    <property type="match status" value="1"/>
</dbReference>
<dbReference type="PANTHER" id="PTHR44329">
    <property type="entry name" value="SERINE/THREONINE-PROTEIN KINASE TNNI3K-RELATED"/>
    <property type="match status" value="1"/>
</dbReference>
<keyword evidence="5 6" id="KW-0067">ATP-binding</keyword>
<keyword evidence="3 6" id="KW-0547">Nucleotide-binding</keyword>
<evidence type="ECO:0000256" key="4">
    <source>
        <dbReference type="ARBA" id="ARBA00022777"/>
    </source>
</evidence>
<feature type="binding site" evidence="6">
    <location>
        <position position="343"/>
    </location>
    <ligand>
        <name>ATP</name>
        <dbReference type="ChEBI" id="CHEBI:30616"/>
    </ligand>
</feature>
<protein>
    <submittedName>
        <fullName evidence="9">Protein kinase</fullName>
    </submittedName>
</protein>
<dbReference type="CDD" id="cd13999">
    <property type="entry name" value="STKc_MAP3K-like"/>
    <property type="match status" value="1"/>
</dbReference>
<dbReference type="Pfam" id="PF07714">
    <property type="entry name" value="PK_Tyr_Ser-Thr"/>
    <property type="match status" value="1"/>
</dbReference>
<dbReference type="Proteomes" id="UP000316726">
    <property type="component" value="Chromosome 10"/>
</dbReference>
<feature type="region of interest" description="Disordered" evidence="7">
    <location>
        <begin position="59"/>
        <end position="119"/>
    </location>
</feature>
<evidence type="ECO:0000256" key="2">
    <source>
        <dbReference type="ARBA" id="ARBA00022679"/>
    </source>
</evidence>
<dbReference type="InterPro" id="IPR017441">
    <property type="entry name" value="Protein_kinase_ATP_BS"/>
</dbReference>
<dbReference type="InterPro" id="IPR051681">
    <property type="entry name" value="Ser/Thr_Kinases-Pseudokinases"/>
</dbReference>
<dbReference type="Pfam" id="PF12796">
    <property type="entry name" value="Ank_2"/>
    <property type="match status" value="1"/>
</dbReference>
<dbReference type="InterPro" id="IPR011009">
    <property type="entry name" value="Kinase-like_dom_sf"/>
</dbReference>
<dbReference type="PANTHER" id="PTHR44329:SF140">
    <property type="entry name" value="INACTIVE PROTEIN TYROSINE KINASE PTKL"/>
    <property type="match status" value="1"/>
</dbReference>
<feature type="region of interest" description="Disordered" evidence="7">
    <location>
        <begin position="1"/>
        <end position="45"/>
    </location>
</feature>
<dbReference type="OrthoDB" id="4062651at2759"/>
<dbReference type="AlphaFoldDB" id="A0A5B8MUQ6"/>
<evidence type="ECO:0000256" key="6">
    <source>
        <dbReference type="PROSITE-ProRule" id="PRU10141"/>
    </source>
</evidence>
<evidence type="ECO:0000313" key="9">
    <source>
        <dbReference type="EMBL" id="QDZ23222.1"/>
    </source>
</evidence>
<dbReference type="InterPro" id="IPR001245">
    <property type="entry name" value="Ser-Thr/Tyr_kinase_cat_dom"/>
</dbReference>
<dbReference type="FunFam" id="3.30.200.20:FF:000180">
    <property type="entry name" value="serine/threonine-protein kinase STY46-like"/>
    <property type="match status" value="1"/>
</dbReference>
<feature type="domain" description="Protein kinase" evidence="8">
    <location>
        <begin position="316"/>
        <end position="601"/>
    </location>
</feature>
<organism evidence="9 10">
    <name type="scientific">Chloropicon primus</name>
    <dbReference type="NCBI Taxonomy" id="1764295"/>
    <lineage>
        <taxon>Eukaryota</taxon>
        <taxon>Viridiplantae</taxon>
        <taxon>Chlorophyta</taxon>
        <taxon>Chloropicophyceae</taxon>
        <taxon>Chloropicales</taxon>
        <taxon>Chloropicaceae</taxon>
        <taxon>Chloropicon</taxon>
    </lineage>
</organism>
<evidence type="ECO:0000259" key="8">
    <source>
        <dbReference type="PROSITE" id="PS50011"/>
    </source>
</evidence>
<reference evidence="9 10" key="1">
    <citation type="submission" date="2018-07" db="EMBL/GenBank/DDBJ databases">
        <title>The complete nuclear genome of the prasinophyte Chloropicon primus (CCMP1205).</title>
        <authorList>
            <person name="Pombert J.-F."/>
            <person name="Otis C."/>
            <person name="Turmel M."/>
            <person name="Lemieux C."/>
        </authorList>
    </citation>
    <scope>NUCLEOTIDE SEQUENCE [LARGE SCALE GENOMIC DNA]</scope>
    <source>
        <strain evidence="9 10">CCMP1205</strain>
    </source>
</reference>
<dbReference type="EMBL" id="CP031043">
    <property type="protein sequence ID" value="QDZ23222.1"/>
    <property type="molecule type" value="Genomic_DNA"/>
</dbReference>
<dbReference type="PROSITE" id="PS00107">
    <property type="entry name" value="PROTEIN_KINASE_ATP"/>
    <property type="match status" value="1"/>
</dbReference>
<dbReference type="SMART" id="SM00220">
    <property type="entry name" value="S_TKc"/>
    <property type="match status" value="1"/>
</dbReference>
<evidence type="ECO:0000313" key="10">
    <source>
        <dbReference type="Proteomes" id="UP000316726"/>
    </source>
</evidence>
<evidence type="ECO:0000256" key="1">
    <source>
        <dbReference type="ARBA" id="ARBA00005843"/>
    </source>
</evidence>
<dbReference type="InterPro" id="IPR002110">
    <property type="entry name" value="Ankyrin_rpt"/>
</dbReference>
<dbReference type="GO" id="GO:0004674">
    <property type="term" value="F:protein serine/threonine kinase activity"/>
    <property type="evidence" value="ECO:0007669"/>
    <property type="project" value="TreeGrafter"/>
</dbReference>
<evidence type="ECO:0000256" key="5">
    <source>
        <dbReference type="ARBA" id="ARBA00022840"/>
    </source>
</evidence>
<dbReference type="STRING" id="1764295.A0A5B8MUQ6"/>
<name>A0A5B8MUQ6_9CHLO</name>
<dbReference type="Gene3D" id="3.30.200.20">
    <property type="entry name" value="Phosphorylase Kinase, domain 1"/>
    <property type="match status" value="1"/>
</dbReference>
<dbReference type="SUPFAM" id="SSF48403">
    <property type="entry name" value="Ankyrin repeat"/>
    <property type="match status" value="1"/>
</dbReference>
<dbReference type="InterPro" id="IPR000719">
    <property type="entry name" value="Prot_kinase_dom"/>
</dbReference>
<keyword evidence="2" id="KW-0808">Transferase</keyword>
<dbReference type="SMART" id="SM00248">
    <property type="entry name" value="ANK"/>
    <property type="match status" value="2"/>
</dbReference>
<sequence>MVFGLKSGKATSTTEDGANGAATPRESRDGYEGARLTRTLSQEINDLRIREKQILEQLASRTKPRGIPNGVGGDSSEGEGDGGNASPLSTSFEHQLRRRADSGGSDKSPGRAFSPSPDEALLRDCDLEDSQHGQGAVLSAVQKEERMQRERVHHMVVNLMFSAARGRLSSCKRKATALESNGMFLTDPTCCDYDKRTPLHLSAAEGSFRVTEWLLTEKRVNPNPIDRFGNTPLQGAIWGDHKMIVSLLVEYGGMVVESGNLVEYKPLHAIGSFAELSTLGSMPSLHQLSQTDSRNLASSDLMCLEDEFWEISADTVEKSSKLGAGEFGTVYKATWNETPVAMKVLKHSDNLAIGEFVTEMNMMRKLHHPNIVQFLGGCTKTKPYFIVTELSAAGSLADVFYMKQKLPLTRLLELAIDCATGMAYLHSSAIKKPATLHRDLKPANLMIFGTANAHLDKERSLELLVRSGTLKVTDFGLSKTLGDVAPKKSGANSYTLTGETGSYRYMAPEVYRHEDYNHKVDVYAYAMILYQMFEGRPPFVMLEPQQAAVAAAINGLRPKFTELKKPGSRQKLRNLVEQCWAADRDTRPDFKDTIPILHECLQDAIKEEKQAKKKWYQL</sequence>
<evidence type="ECO:0000256" key="7">
    <source>
        <dbReference type="SAM" id="MobiDB-lite"/>
    </source>
</evidence>
<dbReference type="Gene3D" id="1.10.510.10">
    <property type="entry name" value="Transferase(Phosphotransferase) domain 1"/>
    <property type="match status" value="1"/>
</dbReference>
<dbReference type="Gene3D" id="1.25.40.20">
    <property type="entry name" value="Ankyrin repeat-containing domain"/>
    <property type="match status" value="1"/>
</dbReference>
<evidence type="ECO:0000256" key="3">
    <source>
        <dbReference type="ARBA" id="ARBA00022741"/>
    </source>
</evidence>
<dbReference type="InterPro" id="IPR036770">
    <property type="entry name" value="Ankyrin_rpt-contain_sf"/>
</dbReference>
<dbReference type="GO" id="GO:0005524">
    <property type="term" value="F:ATP binding"/>
    <property type="evidence" value="ECO:0007669"/>
    <property type="project" value="UniProtKB-UniRule"/>
</dbReference>